<evidence type="ECO:0000313" key="3">
    <source>
        <dbReference type="Proteomes" id="UP000199159"/>
    </source>
</evidence>
<dbReference type="InterPro" id="IPR024987">
    <property type="entry name" value="DUF3889"/>
</dbReference>
<protein>
    <recommendedName>
        <fullName evidence="4">DUF3889 domain-containing protein</fullName>
    </recommendedName>
</protein>
<gene>
    <name evidence="2" type="ORF">SAMN05216565_106208</name>
</gene>
<dbReference type="STRING" id="930152.SAMN05216565_106208"/>
<feature type="chain" id="PRO_5039652331" description="DUF3889 domain-containing protein" evidence="1">
    <location>
        <begin position="21"/>
        <end position="112"/>
    </location>
</feature>
<accession>A0A1H0VDQ0</accession>
<dbReference type="Gene3D" id="3.10.450.390">
    <property type="entry name" value="Protein of unknown function DUF3889"/>
    <property type="match status" value="1"/>
</dbReference>
<keyword evidence="1" id="KW-0732">Signal</keyword>
<evidence type="ECO:0008006" key="4">
    <source>
        <dbReference type="Google" id="ProtNLM"/>
    </source>
</evidence>
<name>A0A1H0VDQ0_9BACI</name>
<keyword evidence="3" id="KW-1185">Reference proteome</keyword>
<dbReference type="AlphaFoldDB" id="A0A1H0VDQ0"/>
<dbReference type="Pfam" id="PF13028">
    <property type="entry name" value="DUF3889"/>
    <property type="match status" value="1"/>
</dbReference>
<proteinExistence type="predicted"/>
<dbReference type="OrthoDB" id="2377048at2"/>
<dbReference type="EMBL" id="FNJU01000006">
    <property type="protein sequence ID" value="SDP76473.1"/>
    <property type="molecule type" value="Genomic_DNA"/>
</dbReference>
<feature type="signal peptide" evidence="1">
    <location>
        <begin position="1"/>
        <end position="20"/>
    </location>
</feature>
<evidence type="ECO:0000313" key="2">
    <source>
        <dbReference type="EMBL" id="SDP76473.1"/>
    </source>
</evidence>
<reference evidence="3" key="1">
    <citation type="submission" date="2016-10" db="EMBL/GenBank/DDBJ databases">
        <authorList>
            <person name="Varghese N."/>
            <person name="Submissions S."/>
        </authorList>
    </citation>
    <scope>NUCLEOTIDE SEQUENCE [LARGE SCALE GENOMIC DNA]</scope>
    <source>
        <strain evidence="3">IBRC-M10078</strain>
    </source>
</reference>
<dbReference type="Proteomes" id="UP000199159">
    <property type="component" value="Unassembled WGS sequence"/>
</dbReference>
<evidence type="ECO:0000256" key="1">
    <source>
        <dbReference type="SAM" id="SignalP"/>
    </source>
</evidence>
<organism evidence="2 3">
    <name type="scientific">Litchfieldia salsa</name>
    <dbReference type="NCBI Taxonomy" id="930152"/>
    <lineage>
        <taxon>Bacteria</taxon>
        <taxon>Bacillati</taxon>
        <taxon>Bacillota</taxon>
        <taxon>Bacilli</taxon>
        <taxon>Bacillales</taxon>
        <taxon>Bacillaceae</taxon>
        <taxon>Litchfieldia</taxon>
    </lineage>
</organism>
<sequence length="112" mass="13253">MKKKIYILIILAVFSSLSLTNPIQTAFAEKKPVPNYAKWGVLAMKETQKRYPMADIKDYQHIWREDKKNGTTIERFKLWLKQDNKEFGLYVTFTFDTKTEELKDILFVETPS</sequence>